<dbReference type="AlphaFoldDB" id="M3CE59"/>
<feature type="compositionally biased region" description="Basic residues" evidence="1">
    <location>
        <begin position="30"/>
        <end position="54"/>
    </location>
</feature>
<dbReference type="RefSeq" id="XP_016759452.1">
    <property type="nucleotide sequence ID" value="XM_016909842.1"/>
</dbReference>
<dbReference type="EMBL" id="KB456266">
    <property type="protein sequence ID" value="EMF11331.1"/>
    <property type="molecule type" value="Genomic_DNA"/>
</dbReference>
<organism evidence="2 3">
    <name type="scientific">Sphaerulina musiva (strain SO2202)</name>
    <name type="common">Poplar stem canker fungus</name>
    <name type="synonym">Septoria musiva</name>
    <dbReference type="NCBI Taxonomy" id="692275"/>
    <lineage>
        <taxon>Eukaryota</taxon>
        <taxon>Fungi</taxon>
        <taxon>Dikarya</taxon>
        <taxon>Ascomycota</taxon>
        <taxon>Pezizomycotina</taxon>
        <taxon>Dothideomycetes</taxon>
        <taxon>Dothideomycetidae</taxon>
        <taxon>Mycosphaerellales</taxon>
        <taxon>Mycosphaerellaceae</taxon>
        <taxon>Sphaerulina</taxon>
    </lineage>
</organism>
<dbReference type="eggNOG" id="ENOG502RA14">
    <property type="taxonomic scope" value="Eukaryota"/>
</dbReference>
<dbReference type="PANTHER" id="PTHR34117">
    <property type="entry name" value="STYLE CELL-CYCLE INHIBITOR 1"/>
    <property type="match status" value="1"/>
</dbReference>
<feature type="compositionally biased region" description="Basic residues" evidence="1">
    <location>
        <begin position="13"/>
        <end position="23"/>
    </location>
</feature>
<dbReference type="HOGENOM" id="CLU_053559_0_0_1"/>
<evidence type="ECO:0000313" key="2">
    <source>
        <dbReference type="EMBL" id="EMF11331.1"/>
    </source>
</evidence>
<name>M3CE59_SPHMS</name>
<evidence type="ECO:0000313" key="3">
    <source>
        <dbReference type="Proteomes" id="UP000016931"/>
    </source>
</evidence>
<dbReference type="OMA" id="MFAMYLD"/>
<sequence>MSSASVPVEYSKKRSRSPHSHHHRSEDVKRHRSRSPHRKPHHHHHHHHHHRRRHEPRDVPTSLPLNAQPLHKSQFQHYEGLFARYLDVQKLINIDDLSETEVRGRWKSFVGKWNRGELAEGWYDAEARWRAEDRVLGAAIPNLQDLQHRNELVEEAHLHDRANLLHERKLDRNLQKERVEELVPRADPGSRERQMEKKADKTFTLHQFREAKDGGDVEVGEQELMGGGDGEQEFQREVKQRQRAKSEREIRKEEALRARMAEREERMRGVRMKEEKTMEMLRNIAKTRFG</sequence>
<evidence type="ECO:0000256" key="1">
    <source>
        <dbReference type="SAM" id="MobiDB-lite"/>
    </source>
</evidence>
<feature type="compositionally biased region" description="Basic and acidic residues" evidence="1">
    <location>
        <begin position="233"/>
        <end position="252"/>
    </location>
</feature>
<accession>M3CE59</accession>
<dbReference type="InterPro" id="IPR044688">
    <property type="entry name" value="SCI-1-like"/>
</dbReference>
<dbReference type="OrthoDB" id="2139939at2759"/>
<protein>
    <submittedName>
        <fullName evidence="2">Uncharacterized protein</fullName>
    </submittedName>
</protein>
<feature type="region of interest" description="Disordered" evidence="1">
    <location>
        <begin position="1"/>
        <end position="66"/>
    </location>
</feature>
<dbReference type="GeneID" id="27906979"/>
<keyword evidence="3" id="KW-1185">Reference proteome</keyword>
<dbReference type="Proteomes" id="UP000016931">
    <property type="component" value="Unassembled WGS sequence"/>
</dbReference>
<reference evidence="2 3" key="1">
    <citation type="journal article" date="2012" name="PLoS Pathog.">
        <title>Diverse lifestyles and strategies of plant pathogenesis encoded in the genomes of eighteen Dothideomycetes fungi.</title>
        <authorList>
            <person name="Ohm R.A."/>
            <person name="Feau N."/>
            <person name="Henrissat B."/>
            <person name="Schoch C.L."/>
            <person name="Horwitz B.A."/>
            <person name="Barry K.W."/>
            <person name="Condon B.J."/>
            <person name="Copeland A.C."/>
            <person name="Dhillon B."/>
            <person name="Glaser F."/>
            <person name="Hesse C.N."/>
            <person name="Kosti I."/>
            <person name="LaButti K."/>
            <person name="Lindquist E.A."/>
            <person name="Lucas S."/>
            <person name="Salamov A.A."/>
            <person name="Bradshaw R.E."/>
            <person name="Ciuffetti L."/>
            <person name="Hamelin R.C."/>
            <person name="Kema G.H.J."/>
            <person name="Lawrence C."/>
            <person name="Scott J.A."/>
            <person name="Spatafora J.W."/>
            <person name="Turgeon B.G."/>
            <person name="de Wit P.J.G.M."/>
            <person name="Zhong S."/>
            <person name="Goodwin S.B."/>
            <person name="Grigoriev I.V."/>
        </authorList>
    </citation>
    <scope>NUCLEOTIDE SEQUENCE [LARGE SCALE GENOMIC DNA]</scope>
    <source>
        <strain evidence="2 3">SO2202</strain>
    </source>
</reference>
<proteinExistence type="predicted"/>
<dbReference type="PANTHER" id="PTHR34117:SF1">
    <property type="entry name" value="STYLE CELL-CYCLE INHIBITOR 1"/>
    <property type="match status" value="1"/>
</dbReference>
<feature type="region of interest" description="Disordered" evidence="1">
    <location>
        <begin position="225"/>
        <end position="252"/>
    </location>
</feature>
<gene>
    <name evidence="2" type="ORF">SEPMUDRAFT_68838</name>
</gene>